<dbReference type="PaxDb" id="411902-CLOBOL_03839"/>
<proteinExistence type="predicted"/>
<organism evidence="1 2">
    <name type="scientific">Enterocloster bolteae (strain ATCC BAA-613 / DSM 15670 / CCUG 46953 / JCM 12243 / WAL 16351)</name>
    <name type="common">Clostridium bolteae</name>
    <dbReference type="NCBI Taxonomy" id="411902"/>
    <lineage>
        <taxon>Bacteria</taxon>
        <taxon>Bacillati</taxon>
        <taxon>Bacillota</taxon>
        <taxon>Clostridia</taxon>
        <taxon>Lachnospirales</taxon>
        <taxon>Lachnospiraceae</taxon>
        <taxon>Enterocloster</taxon>
    </lineage>
</organism>
<evidence type="ECO:0000313" key="2">
    <source>
        <dbReference type="Proteomes" id="UP000005396"/>
    </source>
</evidence>
<dbReference type="HOGENOM" id="CLU_3355400_0_0_9"/>
<accession>A8RTZ0</accession>
<name>A8RTZ0_ENTBW</name>
<sequence>MTSEKENAMIYQYAAQRGCKSLPVFHGRKQVTEAGE</sequence>
<reference evidence="1 2" key="2">
    <citation type="submission" date="2007-09" db="EMBL/GenBank/DDBJ databases">
        <title>Draft genome sequence of Clostridium bolteae (ATCC BAA-613).</title>
        <authorList>
            <person name="Sudarsanam P."/>
            <person name="Ley R."/>
            <person name="Guruge J."/>
            <person name="Turnbaugh P.J."/>
            <person name="Mahowald M."/>
            <person name="Liep D."/>
            <person name="Gordon J."/>
        </authorList>
    </citation>
    <scope>NUCLEOTIDE SEQUENCE [LARGE SCALE GENOMIC DNA]</scope>
    <source>
        <strain evidence="2">ATCC BAA-613 / DSM 15670 / CCUG 46953 / JCM 12243 / WAL 16351</strain>
    </source>
</reference>
<reference evidence="1 2" key="1">
    <citation type="submission" date="2007-08" db="EMBL/GenBank/DDBJ databases">
        <authorList>
            <person name="Fulton L."/>
            <person name="Clifton S."/>
            <person name="Fulton B."/>
            <person name="Xu J."/>
            <person name="Minx P."/>
            <person name="Pepin K.H."/>
            <person name="Johnson M."/>
            <person name="Thiruvilangam P."/>
            <person name="Bhonagiri V."/>
            <person name="Nash W.E."/>
            <person name="Mardis E.R."/>
            <person name="Wilson R.K."/>
        </authorList>
    </citation>
    <scope>NUCLEOTIDE SEQUENCE [LARGE SCALE GENOMIC DNA]</scope>
    <source>
        <strain evidence="2">ATCC BAA-613 / DSM 15670 / CCUG 46953 / JCM 12243 / WAL 16351</strain>
    </source>
</reference>
<evidence type="ECO:0000313" key="1">
    <source>
        <dbReference type="EMBL" id="EDP15668.1"/>
    </source>
</evidence>
<gene>
    <name evidence="1" type="ORF">CLOBOL_03839</name>
</gene>
<dbReference type="EMBL" id="ABCC02000033">
    <property type="protein sequence ID" value="EDP15668.1"/>
    <property type="molecule type" value="Genomic_DNA"/>
</dbReference>
<dbReference type="Proteomes" id="UP000005396">
    <property type="component" value="Unassembled WGS sequence"/>
</dbReference>
<protein>
    <submittedName>
        <fullName evidence="1">Uncharacterized protein</fullName>
    </submittedName>
</protein>
<comment type="caution">
    <text evidence="1">The sequence shown here is derived from an EMBL/GenBank/DDBJ whole genome shotgun (WGS) entry which is preliminary data.</text>
</comment>
<dbReference type="AlphaFoldDB" id="A8RTZ0"/>